<evidence type="ECO:0000259" key="18">
    <source>
        <dbReference type="SMART" id="SM00642"/>
    </source>
</evidence>
<evidence type="ECO:0000256" key="5">
    <source>
        <dbReference type="ARBA" id="ARBA00011245"/>
    </source>
</evidence>
<comment type="similarity">
    <text evidence="4 14">Belongs to the glycosyl hydrolase 13 family.</text>
</comment>
<evidence type="ECO:0000259" key="17">
    <source>
        <dbReference type="SMART" id="SM00632"/>
    </source>
</evidence>
<keyword evidence="7" id="KW-0479">Metal-binding</keyword>
<evidence type="ECO:0000256" key="15">
    <source>
        <dbReference type="RuleBase" id="RU361134"/>
    </source>
</evidence>
<dbReference type="Gene3D" id="3.20.20.80">
    <property type="entry name" value="Glycosidases"/>
    <property type="match status" value="1"/>
</dbReference>
<comment type="subunit">
    <text evidence="5">Monomer.</text>
</comment>
<dbReference type="InterPro" id="IPR017853">
    <property type="entry name" value="GH"/>
</dbReference>
<feature type="chain" id="PRO_5004309984" description="Alpha-amylase" evidence="16">
    <location>
        <begin position="18"/>
        <end position="484"/>
    </location>
</feature>
<dbReference type="GO" id="GO:0005975">
    <property type="term" value="P:carbohydrate metabolic process"/>
    <property type="evidence" value="ECO:0007669"/>
    <property type="project" value="InterPro"/>
</dbReference>
<evidence type="ECO:0000256" key="11">
    <source>
        <dbReference type="ARBA" id="ARBA00023214"/>
    </source>
</evidence>
<evidence type="ECO:0000256" key="9">
    <source>
        <dbReference type="ARBA" id="ARBA00022837"/>
    </source>
</evidence>
<evidence type="ECO:0000256" key="7">
    <source>
        <dbReference type="ARBA" id="ARBA00022723"/>
    </source>
</evidence>
<gene>
    <name evidence="19" type="primary">Amylag1</name>
</gene>
<keyword evidence="11" id="KW-0868">Chloride</keyword>
<keyword evidence="8 15" id="KW-0378">Hydrolase</keyword>
<dbReference type="AlphaFoldDB" id="Q8I9K6"/>
<feature type="signal peptide" evidence="16">
    <location>
        <begin position="1"/>
        <end position="17"/>
    </location>
</feature>
<dbReference type="InterPro" id="IPR013780">
    <property type="entry name" value="Glyco_hydro_b"/>
</dbReference>
<evidence type="ECO:0000313" key="19">
    <source>
        <dbReference type="EMBL" id="AAN77138.1"/>
    </source>
</evidence>
<protein>
    <recommendedName>
        <fullName evidence="6 15">Alpha-amylase</fullName>
        <ecNumber evidence="6 15">3.2.1.1</ecNumber>
    </recommendedName>
</protein>
<dbReference type="InterPro" id="IPR031319">
    <property type="entry name" value="A-amylase_C"/>
</dbReference>
<dbReference type="SUPFAM" id="SSF51011">
    <property type="entry name" value="Glycosyl hydrolase domain"/>
    <property type="match status" value="1"/>
</dbReference>
<dbReference type="InterPro" id="IPR006047">
    <property type="entry name" value="GH13_cat_dom"/>
</dbReference>
<keyword evidence="16" id="KW-0732">Signal</keyword>
<evidence type="ECO:0000256" key="3">
    <source>
        <dbReference type="ARBA" id="ARBA00001923"/>
    </source>
</evidence>
<dbReference type="Gene3D" id="2.60.40.1180">
    <property type="entry name" value="Golgi alpha-mannosidase II"/>
    <property type="match status" value="1"/>
</dbReference>
<organism evidence="19">
    <name type="scientific">Anthonomus grandis</name>
    <name type="common">Mexican cotton boll weevil</name>
    <name type="synonym">Anthonomus thurberiae</name>
    <dbReference type="NCBI Taxonomy" id="7044"/>
    <lineage>
        <taxon>Eukaryota</taxon>
        <taxon>Metazoa</taxon>
        <taxon>Ecdysozoa</taxon>
        <taxon>Arthropoda</taxon>
        <taxon>Hexapoda</taxon>
        <taxon>Insecta</taxon>
        <taxon>Pterygota</taxon>
        <taxon>Neoptera</taxon>
        <taxon>Endopterygota</taxon>
        <taxon>Coleoptera</taxon>
        <taxon>Polyphaga</taxon>
        <taxon>Cucujiformia</taxon>
        <taxon>Curculionidae</taxon>
        <taxon>Curculioninae</taxon>
        <taxon>Anthonomini</taxon>
        <taxon>Anthonomus</taxon>
    </lineage>
</organism>
<accession>Q8I9K6</accession>
<dbReference type="CDD" id="cd11317">
    <property type="entry name" value="AmyAc_bac_euk_AmyA"/>
    <property type="match status" value="1"/>
</dbReference>
<evidence type="ECO:0000256" key="8">
    <source>
        <dbReference type="ARBA" id="ARBA00022801"/>
    </source>
</evidence>
<dbReference type="PANTHER" id="PTHR43447">
    <property type="entry name" value="ALPHA-AMYLASE"/>
    <property type="match status" value="1"/>
</dbReference>
<dbReference type="InterPro" id="IPR006046">
    <property type="entry name" value="Alpha_amylase"/>
</dbReference>
<dbReference type="GO" id="GO:0004556">
    <property type="term" value="F:alpha-amylase activity"/>
    <property type="evidence" value="ECO:0007669"/>
    <property type="project" value="UniProtKB-UniRule"/>
</dbReference>
<feature type="domain" description="Alpha-amylase C-terminal" evidence="17">
    <location>
        <begin position="397"/>
        <end position="483"/>
    </location>
</feature>
<evidence type="ECO:0000256" key="14">
    <source>
        <dbReference type="RuleBase" id="RU003615"/>
    </source>
</evidence>
<dbReference type="GO" id="GO:0046872">
    <property type="term" value="F:metal ion binding"/>
    <property type="evidence" value="ECO:0007669"/>
    <property type="project" value="UniProtKB-KW"/>
</dbReference>
<sequence length="484" mass="52521">MRGIAAILILGVTAVLGQHDPHWVDGRSTIVHLFEWKWADIASECENFLSKKGFAGVQISPPSENAVVSGRPWWEKYQPVSYVLTTRSGDEAALADMIKRCNNVGVRIYADLVVNHMAASTGIGTAGHTCDPGSKSYPAVSYSSENFHATCDINYNDAASIRNCELSGLKDLDQSQDYVRGKIIEYMNHLISLGVAGFRVDAAKHMWPADLSAIFGSVNDLNTDFFPSGSRAMYYQEVIDTGSDPVYNTEYTGFGRVCEFKYGMELAKCFRGSNPLKYLTNWGVGWGMADGSKTAVFIDNHDTERSNSAYLNYKEDKAYKAAIAFMLAHPYEGLPKVMSSFYFDSSDQAPPANGDDVLSPGFNDDGTCTNGWVCQHRWSPIFNMVEFRNTVSGTELTNWWSGGDNQIAFSRGDKGLIAISINGDINSNIPTGLPDGTYCDVISGSLSNGSCTGKTVTVSGGSAYISISSGDTNAAVAIHVNAKC</sequence>
<comment type="cofactor">
    <cofactor evidence="3">
        <name>chloride</name>
        <dbReference type="ChEBI" id="CHEBI:17996"/>
    </cofactor>
</comment>
<evidence type="ECO:0000256" key="13">
    <source>
        <dbReference type="ARBA" id="ARBA00023295"/>
    </source>
</evidence>
<keyword evidence="12 15" id="KW-0119">Carbohydrate metabolism</keyword>
<comment type="catalytic activity">
    <reaction evidence="1 15">
        <text>Endohydrolysis of (1-&gt;4)-alpha-D-glucosidic linkages in polysaccharides containing three or more (1-&gt;4)-alpha-linked D-glucose units.</text>
        <dbReference type="EC" id="3.2.1.1"/>
    </reaction>
</comment>
<dbReference type="CAZy" id="GH13">
    <property type="family name" value="Glycoside Hydrolase Family 13"/>
</dbReference>
<evidence type="ECO:0000256" key="4">
    <source>
        <dbReference type="ARBA" id="ARBA00008061"/>
    </source>
</evidence>
<keyword evidence="9" id="KW-0106">Calcium</keyword>
<dbReference type="InterPro" id="IPR006048">
    <property type="entry name" value="A-amylase/branching_C"/>
</dbReference>
<dbReference type="SMART" id="SM00632">
    <property type="entry name" value="Aamy_C"/>
    <property type="match status" value="1"/>
</dbReference>
<dbReference type="SMR" id="Q8I9K6"/>
<comment type="cofactor">
    <cofactor evidence="2">
        <name>Ca(2+)</name>
        <dbReference type="ChEBI" id="CHEBI:29108"/>
    </cofactor>
</comment>
<dbReference type="SUPFAM" id="SSF51445">
    <property type="entry name" value="(Trans)glycosidases"/>
    <property type="match status" value="1"/>
</dbReference>
<evidence type="ECO:0000256" key="10">
    <source>
        <dbReference type="ARBA" id="ARBA00023157"/>
    </source>
</evidence>
<keyword evidence="13 15" id="KW-0326">Glycosidase</keyword>
<evidence type="ECO:0000256" key="1">
    <source>
        <dbReference type="ARBA" id="ARBA00000548"/>
    </source>
</evidence>
<dbReference type="EMBL" id="AF527876">
    <property type="protein sequence ID" value="AAN77138.1"/>
    <property type="molecule type" value="mRNA"/>
</dbReference>
<evidence type="ECO:0000256" key="16">
    <source>
        <dbReference type="SAM" id="SignalP"/>
    </source>
</evidence>
<dbReference type="EC" id="3.2.1.1" evidence="6 15"/>
<dbReference type="Pfam" id="PF02806">
    <property type="entry name" value="Alpha-amylase_C"/>
    <property type="match status" value="1"/>
</dbReference>
<dbReference type="SMART" id="SM00642">
    <property type="entry name" value="Aamy"/>
    <property type="match status" value="1"/>
</dbReference>
<keyword evidence="10" id="KW-1015">Disulfide bond</keyword>
<evidence type="ECO:0000256" key="12">
    <source>
        <dbReference type="ARBA" id="ARBA00023277"/>
    </source>
</evidence>
<name>Q8I9K6_ANTGR</name>
<reference evidence="19" key="1">
    <citation type="submission" date="2002-07" db="EMBL/GenBank/DDBJ databases">
        <title>Molecular cloning of cDNAs encoding alfa-amylases of cotton boll weevil, Anthonomus grandis: an approach to insect resistance.</title>
        <authorList>
            <person name="Oliveira-Neto O.B."/>
            <person name="Batista J.A.N."/>
            <person name="Rigden D.J."/>
            <person name="Franco O.L."/>
            <person name="Falcao R."/>
            <person name="Fragoso R.R."/>
            <person name="Mello L.V."/>
            <person name="Grossi de Sa M.F."/>
        </authorList>
    </citation>
    <scope>NUCLEOTIDE SEQUENCE</scope>
</reference>
<feature type="domain" description="Glycosyl hydrolase family 13 catalytic" evidence="18">
    <location>
        <begin position="28"/>
        <end position="388"/>
    </location>
</feature>
<dbReference type="PRINTS" id="PR00110">
    <property type="entry name" value="ALPHAAMYLASE"/>
</dbReference>
<evidence type="ECO:0000256" key="6">
    <source>
        <dbReference type="ARBA" id="ARBA00012595"/>
    </source>
</evidence>
<proteinExistence type="evidence at transcript level"/>
<evidence type="ECO:0000256" key="2">
    <source>
        <dbReference type="ARBA" id="ARBA00001913"/>
    </source>
</evidence>
<dbReference type="Pfam" id="PF00128">
    <property type="entry name" value="Alpha-amylase"/>
    <property type="match status" value="1"/>
</dbReference>